<keyword evidence="6" id="KW-0479">Metal-binding</keyword>
<evidence type="ECO:0000259" key="14">
    <source>
        <dbReference type="Pfam" id="PF00694"/>
    </source>
</evidence>
<evidence type="ECO:0000256" key="3">
    <source>
        <dbReference type="ARBA" id="ARBA00007185"/>
    </source>
</evidence>
<dbReference type="SUPFAM" id="SSF52016">
    <property type="entry name" value="LeuD/IlvD-like"/>
    <property type="match status" value="1"/>
</dbReference>
<dbReference type="InterPro" id="IPR015928">
    <property type="entry name" value="Aconitase/3IPM_dehydase_swvl"/>
</dbReference>
<dbReference type="InterPro" id="IPR006249">
    <property type="entry name" value="Aconitase/IRP2"/>
</dbReference>
<gene>
    <name evidence="15" type="primary">acnA</name>
    <name evidence="15" type="ORF">LL252_09140</name>
</gene>
<evidence type="ECO:0000256" key="1">
    <source>
        <dbReference type="ARBA" id="ARBA00001966"/>
    </source>
</evidence>
<name>A0A9Q3UK57_9GAMM</name>
<keyword evidence="5" id="KW-0816">Tricarboxylic acid cycle</keyword>
<dbReference type="PROSITE" id="PS01244">
    <property type="entry name" value="ACONITASE_2"/>
    <property type="match status" value="1"/>
</dbReference>
<keyword evidence="7" id="KW-0694">RNA-binding</keyword>
<dbReference type="InterPro" id="IPR015931">
    <property type="entry name" value="Acnase/IPM_dHydase_lsu_aba_1/3"/>
</dbReference>
<dbReference type="Proteomes" id="UP001108027">
    <property type="component" value="Unassembled WGS sequence"/>
</dbReference>
<dbReference type="EC" id="4.2.1.3" evidence="12"/>
<dbReference type="Pfam" id="PF00694">
    <property type="entry name" value="Aconitase_C"/>
    <property type="match status" value="1"/>
</dbReference>
<dbReference type="GO" id="GO:0046872">
    <property type="term" value="F:metal ion binding"/>
    <property type="evidence" value="ECO:0007669"/>
    <property type="project" value="UniProtKB-KW"/>
</dbReference>
<dbReference type="InterPro" id="IPR018136">
    <property type="entry name" value="Aconitase_4Fe-4S_BS"/>
</dbReference>
<dbReference type="SUPFAM" id="SSF53732">
    <property type="entry name" value="Aconitase iron-sulfur domain"/>
    <property type="match status" value="1"/>
</dbReference>
<dbReference type="Pfam" id="PF00330">
    <property type="entry name" value="Aconitase"/>
    <property type="match status" value="1"/>
</dbReference>
<dbReference type="PANTHER" id="PTHR11670">
    <property type="entry name" value="ACONITASE/IRON-RESPONSIVE ELEMENT FAMILY MEMBER"/>
    <property type="match status" value="1"/>
</dbReference>
<dbReference type="Gene3D" id="6.10.190.10">
    <property type="match status" value="1"/>
</dbReference>
<sequence>MTRIGQDTLNSAKTLDVSGKTYHYYDLNAVAEKGWGDLSKLPFTLKVLLENLLRHEDGDTVTTEDIEALVRWPEKRSSDREINYRPARVLMQDFTGVPGVVDLAAMRDAIAKAGGDPQRINPLAPVDLVIDHSVMVDKFGNAQAFEQNVEKEYERNKERYQFLRWGQKAFDNFRVVPPGTGICHQVNLEYLGRGVWSSEADGKTFAYPDTLVGTDSHTTMINGLGVLGWGVGGIEAEAAMLGQPVAMLIPEVVGFKMTGKLREGVTATDLVLTVTEMLRERGVVGKFVEFFGEGLADLSLADRATMGNMSPEFGSTCAFFPIDERTIEYLELTGRPKEAIELVEAYCKQQGLWRYPDTPEPAFSDTLELDLGEVVPSLAGPKRPQDRVPMTGVKRAIIDVITKELKLDDGEISKLEGEGGQTAVGNKEPTSGVEVTLDGETFHLDHGDVVIAAITSCTNTSNPSVMLAAGLMAKKAVEKGLNRKPWVKTSLAPGSKVVTDYLNKAGLQEYLDKIGYDLVGYGCTTCIGNSGPLPDEIDKAIAEGDLVVASVLSGNRNFEGRIHQSVRTNWLASPPLVVAYALAGTVKINLEKEPLGQDQDGNDVFLKDIWPSGKEIQDALVAVDTEMFSKEYASVFDGDEIWRSLPIPESKTYEWDEHSTYIQNPPFFEGLTEQVDDVQPVKNARILALLGDSITTDHISPAGAIKADSPAGHYLQGHDVEPIDFNSYGSRRGNHEVMMRGTFANIRIRNEMTPDIEGGYTKHLPGGEEMPIYGAAMRYQHDGVDTVVVAGKEYGTGSSRDWAAKGTRLLGVRAVIAESYERIHRSNLIGMGVLPLQFPEGTTRKTLNLDGTEEVDIPNLGNDLKPGQEIEVVFRKQDGKESTVKAISRLDTGAEVTYFKNGGILHYVLRQMMKS</sequence>
<feature type="domain" description="Aconitase A/isopropylmalate dehydratase small subunit swivel" evidence="14">
    <location>
        <begin position="713"/>
        <end position="840"/>
    </location>
</feature>
<evidence type="ECO:0000256" key="4">
    <source>
        <dbReference type="ARBA" id="ARBA00022485"/>
    </source>
</evidence>
<dbReference type="GO" id="GO:0006099">
    <property type="term" value="P:tricarboxylic acid cycle"/>
    <property type="evidence" value="ECO:0007669"/>
    <property type="project" value="UniProtKB-KW"/>
</dbReference>
<dbReference type="InterPro" id="IPR044137">
    <property type="entry name" value="AcnA_IRP_Swivel"/>
</dbReference>
<evidence type="ECO:0000259" key="13">
    <source>
        <dbReference type="Pfam" id="PF00330"/>
    </source>
</evidence>
<dbReference type="EMBL" id="JAJGNA010000008">
    <property type="protein sequence ID" value="MCC4308736.1"/>
    <property type="molecule type" value="Genomic_DNA"/>
</dbReference>
<dbReference type="Gene3D" id="3.30.499.10">
    <property type="entry name" value="Aconitase, domain 3"/>
    <property type="match status" value="2"/>
</dbReference>
<dbReference type="InterPro" id="IPR000573">
    <property type="entry name" value="AconitaseA/IPMdHydase_ssu_swvl"/>
</dbReference>
<dbReference type="RefSeq" id="WP_228233823.1">
    <property type="nucleotide sequence ID" value="NZ_ARXL01000170.1"/>
</dbReference>
<dbReference type="GO" id="GO:0003994">
    <property type="term" value="F:aconitate hydratase activity"/>
    <property type="evidence" value="ECO:0007669"/>
    <property type="project" value="UniProtKB-EC"/>
</dbReference>
<comment type="cofactor">
    <cofactor evidence="1">
        <name>[4Fe-4S] cluster</name>
        <dbReference type="ChEBI" id="CHEBI:49883"/>
    </cofactor>
</comment>
<evidence type="ECO:0000256" key="2">
    <source>
        <dbReference type="ARBA" id="ARBA00004717"/>
    </source>
</evidence>
<comment type="caution">
    <text evidence="15">The sequence shown here is derived from an EMBL/GenBank/DDBJ whole genome shotgun (WGS) entry which is preliminary data.</text>
</comment>
<protein>
    <recommendedName>
        <fullName evidence="12">Aconitate hydratase</fullName>
        <shortName evidence="12">Aconitase</shortName>
        <ecNumber evidence="12">4.2.1.3</ecNumber>
    </recommendedName>
</protein>
<dbReference type="FunFam" id="3.30.499.10:FF:000009">
    <property type="entry name" value="Aconitate hydratase"/>
    <property type="match status" value="1"/>
</dbReference>
<keyword evidence="4 12" id="KW-0004">4Fe-4S</keyword>
<comment type="function">
    <text evidence="12">Catalyzes the isomerization of citrate to isocitrate via cis-aconitate.</text>
</comment>
<dbReference type="InterPro" id="IPR001030">
    <property type="entry name" value="Acoase/IPM_deHydtase_lsu_aba"/>
</dbReference>
<keyword evidence="8 12" id="KW-0408">Iron</keyword>
<dbReference type="NCBIfam" id="TIGR01341">
    <property type="entry name" value="aconitase_1"/>
    <property type="match status" value="1"/>
</dbReference>
<evidence type="ECO:0000256" key="6">
    <source>
        <dbReference type="ARBA" id="ARBA00022723"/>
    </source>
</evidence>
<dbReference type="NCBIfam" id="NF009520">
    <property type="entry name" value="PRK12881.1"/>
    <property type="match status" value="1"/>
</dbReference>
<accession>A0A9Q3UK57</accession>
<feature type="domain" description="Aconitase/3-isopropylmalate dehydratase large subunit alpha/beta/alpha" evidence="13">
    <location>
        <begin position="78"/>
        <end position="584"/>
    </location>
</feature>
<evidence type="ECO:0000256" key="11">
    <source>
        <dbReference type="ARBA" id="ARBA00023501"/>
    </source>
</evidence>
<dbReference type="FunFam" id="3.20.19.10:FF:000001">
    <property type="entry name" value="Aconitate hydratase"/>
    <property type="match status" value="1"/>
</dbReference>
<evidence type="ECO:0000256" key="7">
    <source>
        <dbReference type="ARBA" id="ARBA00022884"/>
    </source>
</evidence>
<comment type="pathway">
    <text evidence="2">Carbohydrate metabolism; tricarboxylic acid cycle; isocitrate from oxaloacetate: step 2/2.</text>
</comment>
<evidence type="ECO:0000313" key="16">
    <source>
        <dbReference type="Proteomes" id="UP001108027"/>
    </source>
</evidence>
<dbReference type="NCBIfam" id="NF006757">
    <property type="entry name" value="PRK09277.1"/>
    <property type="match status" value="1"/>
</dbReference>
<proteinExistence type="inferred from homology"/>
<evidence type="ECO:0000256" key="9">
    <source>
        <dbReference type="ARBA" id="ARBA00023014"/>
    </source>
</evidence>
<dbReference type="AlphaFoldDB" id="A0A9Q3UK57"/>
<keyword evidence="9 12" id="KW-0411">Iron-sulfur</keyword>
<dbReference type="CDD" id="cd01586">
    <property type="entry name" value="AcnA_IRP"/>
    <property type="match status" value="1"/>
</dbReference>
<keyword evidence="16" id="KW-1185">Reference proteome</keyword>
<dbReference type="PRINTS" id="PR00415">
    <property type="entry name" value="ACONITASE"/>
</dbReference>
<dbReference type="CDD" id="cd01580">
    <property type="entry name" value="AcnA_IRP_Swivel"/>
    <property type="match status" value="1"/>
</dbReference>
<evidence type="ECO:0000256" key="8">
    <source>
        <dbReference type="ARBA" id="ARBA00023004"/>
    </source>
</evidence>
<comment type="similarity">
    <text evidence="3 12">Belongs to the aconitase/IPM isomerase family.</text>
</comment>
<evidence type="ECO:0000256" key="12">
    <source>
        <dbReference type="RuleBase" id="RU361275"/>
    </source>
</evidence>
<dbReference type="PROSITE" id="PS00450">
    <property type="entry name" value="ACONITASE_1"/>
    <property type="match status" value="1"/>
</dbReference>
<keyword evidence="10 12" id="KW-0456">Lyase</keyword>
<reference evidence="15" key="1">
    <citation type="submission" date="2021-10" db="EMBL/GenBank/DDBJ databases">
        <title>The diversity and Nitrogen Metabolism of Culturable Nitrate-Utilizing Bacteria Within the Oxygen Minimum Zone of the Changjiang (Yangtze River)Estuary.</title>
        <authorList>
            <person name="Zhang D."/>
            <person name="Zheng J."/>
            <person name="Liu S."/>
            <person name="He W."/>
        </authorList>
    </citation>
    <scope>NUCLEOTIDE SEQUENCE</scope>
    <source>
        <strain evidence="15">FXH-223</strain>
    </source>
</reference>
<dbReference type="Gene3D" id="3.20.19.10">
    <property type="entry name" value="Aconitase, domain 4"/>
    <property type="match status" value="1"/>
</dbReference>
<comment type="catalytic activity">
    <reaction evidence="11 12">
        <text>citrate = D-threo-isocitrate</text>
        <dbReference type="Rhea" id="RHEA:10336"/>
        <dbReference type="ChEBI" id="CHEBI:15562"/>
        <dbReference type="ChEBI" id="CHEBI:16947"/>
        <dbReference type="EC" id="4.2.1.3"/>
    </reaction>
</comment>
<dbReference type="GO" id="GO:0051539">
    <property type="term" value="F:4 iron, 4 sulfur cluster binding"/>
    <property type="evidence" value="ECO:0007669"/>
    <property type="project" value="UniProtKB-KW"/>
</dbReference>
<evidence type="ECO:0000256" key="5">
    <source>
        <dbReference type="ARBA" id="ARBA00022532"/>
    </source>
</evidence>
<organism evidence="15 16">
    <name type="scientific">Alloalcanivorax marinus</name>
    <dbReference type="NCBI Taxonomy" id="1177169"/>
    <lineage>
        <taxon>Bacteria</taxon>
        <taxon>Pseudomonadati</taxon>
        <taxon>Pseudomonadota</taxon>
        <taxon>Gammaproteobacteria</taxon>
        <taxon>Oceanospirillales</taxon>
        <taxon>Alcanivoracaceae</taxon>
        <taxon>Alloalcanivorax</taxon>
    </lineage>
</organism>
<dbReference type="FunFam" id="3.30.499.10:FF:000002">
    <property type="entry name" value="Aconitate hydratase"/>
    <property type="match status" value="1"/>
</dbReference>
<evidence type="ECO:0000313" key="15">
    <source>
        <dbReference type="EMBL" id="MCC4308736.1"/>
    </source>
</evidence>
<dbReference type="InterPro" id="IPR036008">
    <property type="entry name" value="Aconitase_4Fe-4S_dom"/>
</dbReference>
<evidence type="ECO:0000256" key="10">
    <source>
        <dbReference type="ARBA" id="ARBA00023239"/>
    </source>
</evidence>
<dbReference type="GO" id="GO:0003723">
    <property type="term" value="F:RNA binding"/>
    <property type="evidence" value="ECO:0007669"/>
    <property type="project" value="UniProtKB-KW"/>
</dbReference>